<comment type="caution">
    <text evidence="2">The sequence shown here is derived from an EMBL/GenBank/DDBJ whole genome shotgun (WGS) entry which is preliminary data.</text>
</comment>
<proteinExistence type="predicted"/>
<feature type="region of interest" description="Disordered" evidence="1">
    <location>
        <begin position="1"/>
        <end position="50"/>
    </location>
</feature>
<dbReference type="EMBL" id="MUJZ01024502">
    <property type="protein sequence ID" value="OTF79172.1"/>
    <property type="molecule type" value="Genomic_DNA"/>
</dbReference>
<evidence type="ECO:0000256" key="1">
    <source>
        <dbReference type="SAM" id="MobiDB-lite"/>
    </source>
</evidence>
<evidence type="ECO:0000313" key="2">
    <source>
        <dbReference type="EMBL" id="OTF79172.1"/>
    </source>
</evidence>
<evidence type="ECO:0000313" key="3">
    <source>
        <dbReference type="Proteomes" id="UP000194236"/>
    </source>
</evidence>
<reference evidence="2 3" key="1">
    <citation type="submission" date="2017-03" db="EMBL/GenBank/DDBJ databases">
        <title>Genome Survey of Euroglyphus maynei.</title>
        <authorList>
            <person name="Arlian L.G."/>
            <person name="Morgan M.S."/>
            <person name="Rider S.D."/>
        </authorList>
    </citation>
    <scope>NUCLEOTIDE SEQUENCE [LARGE SCALE GENOMIC DNA]</scope>
    <source>
        <strain evidence="2">Arlian Lab</strain>
        <tissue evidence="2">Whole body</tissue>
    </source>
</reference>
<feature type="non-terminal residue" evidence="2">
    <location>
        <position position="1"/>
    </location>
</feature>
<dbReference type="AlphaFoldDB" id="A0A1Y3BE89"/>
<feature type="compositionally biased region" description="Low complexity" evidence="1">
    <location>
        <begin position="93"/>
        <end position="109"/>
    </location>
</feature>
<feature type="compositionally biased region" description="Polar residues" evidence="1">
    <location>
        <begin position="1"/>
        <end position="10"/>
    </location>
</feature>
<sequence length="122" mass="14064">DLAESGANNNHRAKTAATWRDRHESSTTTTTTSEWNQKTTAGRTPPARMRRSLTVMENYLDDENEWHSGSIDHLDSINSFFDIKRATTRKQLTRQQQQQQQQPNLNQRPDTAFPRSRGLVPK</sequence>
<dbReference type="Proteomes" id="UP000194236">
    <property type="component" value="Unassembled WGS sequence"/>
</dbReference>
<feature type="region of interest" description="Disordered" evidence="1">
    <location>
        <begin position="89"/>
        <end position="122"/>
    </location>
</feature>
<name>A0A1Y3BE89_EURMA</name>
<keyword evidence="3" id="KW-1185">Reference proteome</keyword>
<accession>A0A1Y3BE89</accession>
<protein>
    <submittedName>
        <fullName evidence="2">Uncharacterized protein</fullName>
    </submittedName>
</protein>
<organism evidence="2 3">
    <name type="scientific">Euroglyphus maynei</name>
    <name type="common">Mayne's house dust mite</name>
    <dbReference type="NCBI Taxonomy" id="6958"/>
    <lineage>
        <taxon>Eukaryota</taxon>
        <taxon>Metazoa</taxon>
        <taxon>Ecdysozoa</taxon>
        <taxon>Arthropoda</taxon>
        <taxon>Chelicerata</taxon>
        <taxon>Arachnida</taxon>
        <taxon>Acari</taxon>
        <taxon>Acariformes</taxon>
        <taxon>Sarcoptiformes</taxon>
        <taxon>Astigmata</taxon>
        <taxon>Psoroptidia</taxon>
        <taxon>Analgoidea</taxon>
        <taxon>Pyroglyphidae</taxon>
        <taxon>Pyroglyphinae</taxon>
        <taxon>Euroglyphus</taxon>
    </lineage>
</organism>
<gene>
    <name evidence="2" type="ORF">BLA29_005136</name>
</gene>